<evidence type="ECO:0000256" key="1">
    <source>
        <dbReference type="SAM" id="MobiDB-lite"/>
    </source>
</evidence>
<feature type="region of interest" description="Disordered" evidence="1">
    <location>
        <begin position="272"/>
        <end position="294"/>
    </location>
</feature>
<dbReference type="KEGG" id="nha:Nham_1712"/>
<proteinExistence type="predicted"/>
<feature type="compositionally biased region" description="Polar residues" evidence="1">
    <location>
        <begin position="134"/>
        <end position="146"/>
    </location>
</feature>
<gene>
    <name evidence="2" type="ordered locus">Nham_1712</name>
</gene>
<dbReference type="AlphaFoldDB" id="Q1QML9"/>
<dbReference type="EMBL" id="CP000319">
    <property type="protein sequence ID" value="ABE62528.1"/>
    <property type="molecule type" value="Genomic_DNA"/>
</dbReference>
<dbReference type="RefSeq" id="WP_011510210.1">
    <property type="nucleotide sequence ID" value="NC_007964.1"/>
</dbReference>
<feature type="region of interest" description="Disordered" evidence="1">
    <location>
        <begin position="376"/>
        <end position="410"/>
    </location>
</feature>
<organism evidence="2 3">
    <name type="scientific">Nitrobacter hamburgensis (strain DSM 10229 / NCIMB 13809 / X14)</name>
    <dbReference type="NCBI Taxonomy" id="323097"/>
    <lineage>
        <taxon>Bacteria</taxon>
        <taxon>Pseudomonadati</taxon>
        <taxon>Pseudomonadota</taxon>
        <taxon>Alphaproteobacteria</taxon>
        <taxon>Hyphomicrobiales</taxon>
        <taxon>Nitrobacteraceae</taxon>
        <taxon>Nitrobacter</taxon>
    </lineage>
</organism>
<feature type="region of interest" description="Disordered" evidence="1">
    <location>
        <begin position="134"/>
        <end position="167"/>
    </location>
</feature>
<dbReference type="HOGENOM" id="CLU_721350_0_0_5"/>
<dbReference type="Proteomes" id="UP000001953">
    <property type="component" value="Chromosome"/>
</dbReference>
<sequence>MSGHFSKRKRYALDVEAWVQFKLLRMAALHPETTKADLAVFAEIIQRYKGWSGNGFVSDHELCDLTGLSDRTVGRARQHMVSLEFVQVVRAGGRGHATVYTPNFSLVPQKGDTGVTDKKGDIPVTETDENVTLNGSYGDTSVTPSYPQDRFLTGPLRDRHDSAPATPPRAAGLVPAAGEAPEEELTLGALLTAYVPADMSKPARAAYKRAWGAVPPDADLSMVIQAAADWHESWGAQNNPNAPRMSLVRWLKDEMFRKPAPKGFNKVERPAKLPDEKFGTGKAKPAKPRKPAGPTTARITAANVMELGHGSSELHFATTDEDGAVLEHVIILEHHDGDTQYDGQKQLGELVRAAGLNQIEDPAELLGRTIILTGDDEEFAAPTTRPDDEPPIPERPEPVRHANQTESTQSAAEFAERMAATLNDADWPDWLDAA</sequence>
<evidence type="ECO:0000313" key="2">
    <source>
        <dbReference type="EMBL" id="ABE62528.1"/>
    </source>
</evidence>
<feature type="compositionally biased region" description="Basic and acidic residues" evidence="1">
    <location>
        <begin position="385"/>
        <end position="400"/>
    </location>
</feature>
<dbReference type="OrthoDB" id="8421890at2"/>
<keyword evidence="3" id="KW-1185">Reference proteome</keyword>
<reference evidence="2 3" key="1">
    <citation type="submission" date="2006-03" db="EMBL/GenBank/DDBJ databases">
        <title>Complete sequence of chromosome of Nitrobacter hamburgensis X14.</title>
        <authorList>
            <consortium name="US DOE Joint Genome Institute"/>
            <person name="Copeland A."/>
            <person name="Lucas S."/>
            <person name="Lapidus A."/>
            <person name="Barry K."/>
            <person name="Detter J.C."/>
            <person name="Glavina del Rio T."/>
            <person name="Hammon N."/>
            <person name="Israni S."/>
            <person name="Dalin E."/>
            <person name="Tice H."/>
            <person name="Pitluck S."/>
            <person name="Chain P."/>
            <person name="Malfatti S."/>
            <person name="Shin M."/>
            <person name="Vergez L."/>
            <person name="Schmutz J."/>
            <person name="Larimer F."/>
            <person name="Land M."/>
            <person name="Hauser L."/>
            <person name="Kyrpides N."/>
            <person name="Ivanova N."/>
            <person name="Ward B."/>
            <person name="Arp D."/>
            <person name="Klotz M."/>
            <person name="Stein L."/>
            <person name="O'Mullan G."/>
            <person name="Starkenburg S."/>
            <person name="Sayavedra L."/>
            <person name="Poret-Peterson A.T."/>
            <person name="Gentry M.E."/>
            <person name="Bruce D."/>
            <person name="Richardson P."/>
        </authorList>
    </citation>
    <scope>NUCLEOTIDE SEQUENCE [LARGE SCALE GENOMIC DNA]</scope>
    <source>
        <strain evidence="3">DSM 10229 / NCIMB 13809 / X14</strain>
    </source>
</reference>
<evidence type="ECO:0000313" key="3">
    <source>
        <dbReference type="Proteomes" id="UP000001953"/>
    </source>
</evidence>
<name>Q1QML9_NITHX</name>
<dbReference type="eggNOG" id="ENOG5033VXN">
    <property type="taxonomic scope" value="Bacteria"/>
</dbReference>
<protein>
    <submittedName>
        <fullName evidence="2">Uncharacterized protein</fullName>
    </submittedName>
</protein>
<accession>Q1QML9</accession>